<gene>
    <name evidence="1" type="ORF">NFI88_00115</name>
</gene>
<keyword evidence="2" id="KW-1185">Reference proteome</keyword>
<evidence type="ECO:0000313" key="1">
    <source>
        <dbReference type="EMBL" id="MCQ8239244.1"/>
    </source>
</evidence>
<reference evidence="1 2" key="1">
    <citation type="submission" date="2022-06" db="EMBL/GenBank/DDBJ databases">
        <title>Rhizosaccharibacter gen. nov. sp. nov. KSS12, endophytic bacteria isolated from sugarcane.</title>
        <authorList>
            <person name="Pitiwittayakul N."/>
        </authorList>
    </citation>
    <scope>NUCLEOTIDE SEQUENCE [LARGE SCALE GENOMIC DNA]</scope>
    <source>
        <strain evidence="1 2">KSS12</strain>
    </source>
</reference>
<sequence length="57" mass="6082">MIGWRDGPDSGLAVTGFGAYVVAVGDDACFLAPMGLADAALDPSRRPRLPIDFLFWI</sequence>
<accession>A0ABT1VSC2</accession>
<protein>
    <submittedName>
        <fullName evidence="1">Uncharacterized protein</fullName>
    </submittedName>
</protein>
<name>A0ABT1VSC2_9PROT</name>
<proteinExistence type="predicted"/>
<dbReference type="RefSeq" id="WP_422917992.1">
    <property type="nucleotide sequence ID" value="NZ_JAMZEJ010000001.1"/>
</dbReference>
<dbReference type="Proteomes" id="UP001524547">
    <property type="component" value="Unassembled WGS sequence"/>
</dbReference>
<evidence type="ECO:0000313" key="2">
    <source>
        <dbReference type="Proteomes" id="UP001524547"/>
    </source>
</evidence>
<dbReference type="EMBL" id="JAMZEJ010000001">
    <property type="protein sequence ID" value="MCQ8239244.1"/>
    <property type="molecule type" value="Genomic_DNA"/>
</dbReference>
<comment type="caution">
    <text evidence="1">The sequence shown here is derived from an EMBL/GenBank/DDBJ whole genome shotgun (WGS) entry which is preliminary data.</text>
</comment>
<organism evidence="1 2">
    <name type="scientific">Rhizosaccharibacter radicis</name>
    <dbReference type="NCBI Taxonomy" id="2782605"/>
    <lineage>
        <taxon>Bacteria</taxon>
        <taxon>Pseudomonadati</taxon>
        <taxon>Pseudomonadota</taxon>
        <taxon>Alphaproteobacteria</taxon>
        <taxon>Acetobacterales</taxon>
        <taxon>Acetobacteraceae</taxon>
        <taxon>Rhizosaccharibacter</taxon>
    </lineage>
</organism>